<name>A8XMS2_CAEBR</name>
<dbReference type="Pfam" id="PF01666">
    <property type="entry name" value="DX"/>
    <property type="match status" value="1"/>
</dbReference>
<dbReference type="PANTHER" id="PTHR36157">
    <property type="entry name" value="PROTEIN CBG12671-RELATED"/>
    <property type="match status" value="1"/>
</dbReference>
<dbReference type="WormBase" id="CBG15776">
    <property type="protein sequence ID" value="CBP48335"/>
    <property type="gene ID" value="WBGene00035918"/>
</dbReference>
<dbReference type="AlphaFoldDB" id="A8XMS2"/>
<evidence type="ECO:0000259" key="2">
    <source>
        <dbReference type="Pfam" id="PF01666"/>
    </source>
</evidence>
<keyword evidence="1" id="KW-0472">Membrane</keyword>
<keyword evidence="1" id="KW-1133">Transmembrane helix</keyword>
<dbReference type="GeneID" id="8582879"/>
<dbReference type="CTD" id="8582879"/>
<dbReference type="eggNOG" id="ENOG502S6RT">
    <property type="taxonomic scope" value="Eukaryota"/>
</dbReference>
<accession>A8XMS2</accession>
<dbReference type="InterPro" id="IPR002593">
    <property type="entry name" value="DX"/>
</dbReference>
<dbReference type="InParanoid" id="A8XMS2"/>
<dbReference type="EMBL" id="HE600979">
    <property type="protein sequence ID" value="CAP33948.1"/>
    <property type="molecule type" value="Genomic_DNA"/>
</dbReference>
<feature type="non-terminal residue" evidence="3">
    <location>
        <position position="1"/>
    </location>
</feature>
<keyword evidence="1" id="KW-0812">Transmembrane</keyword>
<feature type="domain" description="Domain of unknown function DX" evidence="2">
    <location>
        <begin position="94"/>
        <end position="166"/>
    </location>
</feature>
<gene>
    <name evidence="3 5" type="ORF">CBG15776</name>
    <name evidence="3" type="ORF">CBG_15776</name>
</gene>
<feature type="transmembrane region" description="Helical" evidence="1">
    <location>
        <begin position="274"/>
        <end position="292"/>
    </location>
</feature>
<keyword evidence="4" id="KW-1185">Reference proteome</keyword>
<dbReference type="OMA" id="GLCAHYS"/>
<dbReference type="RefSeq" id="XP_002640885.1">
    <property type="nucleotide sequence ID" value="XM_002640839.1"/>
</dbReference>
<dbReference type="KEGG" id="cbr:CBG_15776"/>
<reference evidence="3 4" key="2">
    <citation type="journal article" date="2011" name="PLoS Genet.">
        <title>Caenorhabditis briggsae recombinant inbred line genotypes reveal inter-strain incompatibility and the evolution of recombination.</title>
        <authorList>
            <person name="Ross J.A."/>
            <person name="Koboldt D.C."/>
            <person name="Staisch J.E."/>
            <person name="Chamberlin H.M."/>
            <person name="Gupta B.P."/>
            <person name="Miller R.D."/>
            <person name="Baird S.E."/>
            <person name="Haag E.S."/>
        </authorList>
    </citation>
    <scope>NUCLEOTIDE SEQUENCE [LARGE SCALE GENOMIC DNA]</scope>
    <source>
        <strain evidence="3 4">AF16</strain>
    </source>
</reference>
<proteinExistence type="predicted"/>
<evidence type="ECO:0000313" key="3">
    <source>
        <dbReference type="EMBL" id="CAP33948.1"/>
    </source>
</evidence>
<dbReference type="PANTHER" id="PTHR36157:SF1">
    <property type="entry name" value="DOMAIN OF UNKNOWN FUNCTION DX DOMAIN-CONTAINING PROTEIN"/>
    <property type="match status" value="1"/>
</dbReference>
<dbReference type="HOGENOM" id="CLU_856780_0_0_1"/>
<protein>
    <submittedName>
        <fullName evidence="3">Protein CBG15776</fullName>
    </submittedName>
</protein>
<evidence type="ECO:0000313" key="4">
    <source>
        <dbReference type="Proteomes" id="UP000008549"/>
    </source>
</evidence>
<dbReference type="Proteomes" id="UP000008549">
    <property type="component" value="Unassembled WGS sequence"/>
</dbReference>
<evidence type="ECO:0000313" key="5">
    <source>
        <dbReference type="WormBase" id="CBG15776"/>
    </source>
</evidence>
<feature type="transmembrane region" description="Helical" evidence="1">
    <location>
        <begin position="179"/>
        <end position="201"/>
    </location>
</feature>
<organism evidence="3 4">
    <name type="scientific">Caenorhabditis briggsae</name>
    <dbReference type="NCBI Taxonomy" id="6238"/>
    <lineage>
        <taxon>Eukaryota</taxon>
        <taxon>Metazoa</taxon>
        <taxon>Ecdysozoa</taxon>
        <taxon>Nematoda</taxon>
        <taxon>Chromadorea</taxon>
        <taxon>Rhabditida</taxon>
        <taxon>Rhabditina</taxon>
        <taxon>Rhabditomorpha</taxon>
        <taxon>Rhabditoidea</taxon>
        <taxon>Rhabditidae</taxon>
        <taxon>Peloderinae</taxon>
        <taxon>Caenorhabditis</taxon>
    </lineage>
</organism>
<reference evidence="3 4" key="1">
    <citation type="journal article" date="2003" name="PLoS Biol.">
        <title>The genome sequence of Caenorhabditis briggsae: a platform for comparative genomics.</title>
        <authorList>
            <person name="Stein L.D."/>
            <person name="Bao Z."/>
            <person name="Blasiar D."/>
            <person name="Blumenthal T."/>
            <person name="Brent M.R."/>
            <person name="Chen N."/>
            <person name="Chinwalla A."/>
            <person name="Clarke L."/>
            <person name="Clee C."/>
            <person name="Coghlan A."/>
            <person name="Coulson A."/>
            <person name="D'Eustachio P."/>
            <person name="Fitch D.H."/>
            <person name="Fulton L.A."/>
            <person name="Fulton R.E."/>
            <person name="Griffiths-Jones S."/>
            <person name="Harris T.W."/>
            <person name="Hillier L.W."/>
            <person name="Kamath R."/>
            <person name="Kuwabara P.E."/>
            <person name="Mardis E.R."/>
            <person name="Marra M.A."/>
            <person name="Miner T.L."/>
            <person name="Minx P."/>
            <person name="Mullikin J.C."/>
            <person name="Plumb R.W."/>
            <person name="Rogers J."/>
            <person name="Schein J.E."/>
            <person name="Sohrmann M."/>
            <person name="Spieth J."/>
            <person name="Stajich J.E."/>
            <person name="Wei C."/>
            <person name="Willey D."/>
            <person name="Wilson R.K."/>
            <person name="Durbin R."/>
            <person name="Waterston R.H."/>
        </authorList>
    </citation>
    <scope>NUCLEOTIDE SEQUENCE [LARGE SCALE GENOMIC DNA]</scope>
    <source>
        <strain evidence="3 4">AF16</strain>
    </source>
</reference>
<sequence>VPQVDYCSSQQCEPGLQGNKGCQHYGYCSPKEKVCCLGKHYGQCKRIGSRAIRLQQNCKNDEECGMGVYCDRSMKICCTDKTKDTEIIPLYFPFTTQRKCSDYDAPPLRNVFCRRDIGKWAILGEFRVNGTENVVPERYCTRNIDCSPSTVCVLVSDAIGLCYEDPMKSPSTIDFLDTYWLTFYCILPTAGLIYGCMILIHKNSNLELLKMTKFLYFLFVFIHISEELKIWHKSDLPQFRSKQVNIPATKGIVNWKRSLAFEKVTKDRNVFCRIYGLCAHYSFGITLLNVLAKWKDRGMIYPYKKFDGAPDSNLPREKLESFVRK</sequence>
<evidence type="ECO:0000256" key="1">
    <source>
        <dbReference type="SAM" id="Phobius"/>
    </source>
</evidence>